<evidence type="ECO:0000313" key="3">
    <source>
        <dbReference type="Proteomes" id="UP001501822"/>
    </source>
</evidence>
<evidence type="ECO:0000313" key="2">
    <source>
        <dbReference type="EMBL" id="GAA0348405.1"/>
    </source>
</evidence>
<organism evidence="2 3">
    <name type="scientific">Actinoallomurus spadix</name>
    <dbReference type="NCBI Taxonomy" id="79912"/>
    <lineage>
        <taxon>Bacteria</taxon>
        <taxon>Bacillati</taxon>
        <taxon>Actinomycetota</taxon>
        <taxon>Actinomycetes</taxon>
        <taxon>Streptosporangiales</taxon>
        <taxon>Thermomonosporaceae</taxon>
        <taxon>Actinoallomurus</taxon>
    </lineage>
</organism>
<dbReference type="EMBL" id="BAAABM010000037">
    <property type="protein sequence ID" value="GAA0348405.1"/>
    <property type="molecule type" value="Genomic_DNA"/>
</dbReference>
<dbReference type="Gene3D" id="1.10.10.10">
    <property type="entry name" value="Winged helix-like DNA-binding domain superfamily/Winged helix DNA-binding domain"/>
    <property type="match status" value="1"/>
</dbReference>
<dbReference type="InterPro" id="IPR000792">
    <property type="entry name" value="Tscrpt_reg_LuxR_C"/>
</dbReference>
<dbReference type="Proteomes" id="UP001501822">
    <property type="component" value="Unassembled WGS sequence"/>
</dbReference>
<dbReference type="InterPro" id="IPR051797">
    <property type="entry name" value="TrmB-like"/>
</dbReference>
<protein>
    <submittedName>
        <fullName evidence="2">Response regulator transcription factor</fullName>
    </submittedName>
</protein>
<dbReference type="SUPFAM" id="SSF46894">
    <property type="entry name" value="C-terminal effector domain of the bipartite response regulators"/>
    <property type="match status" value="1"/>
</dbReference>
<dbReference type="SMART" id="SM00421">
    <property type="entry name" value="HTH_LUXR"/>
    <property type="match status" value="1"/>
</dbReference>
<proteinExistence type="predicted"/>
<keyword evidence="3" id="KW-1185">Reference proteome</keyword>
<dbReference type="InterPro" id="IPR036388">
    <property type="entry name" value="WH-like_DNA-bd_sf"/>
</dbReference>
<sequence>MPRRRRLVRLDGVSGNQQVITIHGEQELVARAGHLFEGARSEFVCAATDLKTWSRPTTRASMAGRVHRADGLVIRKLYTPVALADEEQRSHLLERVSVGARIRICRTGLLQHETIIIDRRVMILAGAEVAGDREFTVTTSPTLISGVYALFEATWEAATDLTAYLRSDPPQVDAEGRRVLRALGEGLTDEAAARRLGLSLRTYRRRVAELMRLLDSDSRFQAGVHAGEFGLIS</sequence>
<dbReference type="PANTHER" id="PTHR34293:SF1">
    <property type="entry name" value="HTH-TYPE TRANSCRIPTIONAL REGULATOR TRMBL2"/>
    <property type="match status" value="1"/>
</dbReference>
<accession>A0ABP3GL41</accession>
<evidence type="ECO:0000259" key="1">
    <source>
        <dbReference type="SMART" id="SM00421"/>
    </source>
</evidence>
<feature type="domain" description="HTH luxR-type" evidence="1">
    <location>
        <begin position="169"/>
        <end position="226"/>
    </location>
</feature>
<dbReference type="InterPro" id="IPR016032">
    <property type="entry name" value="Sig_transdc_resp-reg_C-effctor"/>
</dbReference>
<dbReference type="PANTHER" id="PTHR34293">
    <property type="entry name" value="HTH-TYPE TRANSCRIPTIONAL REGULATOR TRMBL2"/>
    <property type="match status" value="1"/>
</dbReference>
<gene>
    <name evidence="2" type="ORF">GCM10010151_42610</name>
</gene>
<comment type="caution">
    <text evidence="2">The sequence shown here is derived from an EMBL/GenBank/DDBJ whole genome shotgun (WGS) entry which is preliminary data.</text>
</comment>
<name>A0ABP3GL41_9ACTN</name>
<reference evidence="3" key="1">
    <citation type="journal article" date="2019" name="Int. J. Syst. Evol. Microbiol.">
        <title>The Global Catalogue of Microorganisms (GCM) 10K type strain sequencing project: providing services to taxonomists for standard genome sequencing and annotation.</title>
        <authorList>
            <consortium name="The Broad Institute Genomics Platform"/>
            <consortium name="The Broad Institute Genome Sequencing Center for Infectious Disease"/>
            <person name="Wu L."/>
            <person name="Ma J."/>
        </authorList>
    </citation>
    <scope>NUCLEOTIDE SEQUENCE [LARGE SCALE GENOMIC DNA]</scope>
    <source>
        <strain evidence="3">JCM 3146</strain>
    </source>
</reference>